<organism evidence="2 3">
    <name type="scientific">Catenuloplanes niger</name>
    <dbReference type="NCBI Taxonomy" id="587534"/>
    <lineage>
        <taxon>Bacteria</taxon>
        <taxon>Bacillati</taxon>
        <taxon>Actinomycetota</taxon>
        <taxon>Actinomycetes</taxon>
        <taxon>Micromonosporales</taxon>
        <taxon>Micromonosporaceae</taxon>
        <taxon>Catenuloplanes</taxon>
    </lineage>
</organism>
<keyword evidence="1" id="KW-0812">Transmembrane</keyword>
<accession>A0AAE4CS06</accession>
<dbReference type="RefSeq" id="WP_310415652.1">
    <property type="nucleotide sequence ID" value="NZ_JAVDYC010000001.1"/>
</dbReference>
<feature type="transmembrane region" description="Helical" evidence="1">
    <location>
        <begin position="91"/>
        <end position="111"/>
    </location>
</feature>
<keyword evidence="1" id="KW-1133">Transmembrane helix</keyword>
<dbReference type="EMBL" id="JAVDYC010000001">
    <property type="protein sequence ID" value="MDR7323561.1"/>
    <property type="molecule type" value="Genomic_DNA"/>
</dbReference>
<comment type="caution">
    <text evidence="2">The sequence shown here is derived from an EMBL/GenBank/DDBJ whole genome shotgun (WGS) entry which is preliminary data.</text>
</comment>
<evidence type="ECO:0000313" key="2">
    <source>
        <dbReference type="EMBL" id="MDR7323561.1"/>
    </source>
</evidence>
<sequence length="119" mass="12785">MGRRGEVGQALVLAYGGVVHAVQLAGGWPPYPWVPGWLAAYFVSLTVLDPVAAWLLLERRRVGLYLAAFILVTDALANGYASYYLPMGAPASRVAQAVITGLAVGSLVVAYQARPRMRR</sequence>
<feature type="transmembrane region" description="Helical" evidence="1">
    <location>
        <begin position="64"/>
        <end position="85"/>
    </location>
</feature>
<keyword evidence="1" id="KW-0472">Membrane</keyword>
<proteinExistence type="predicted"/>
<gene>
    <name evidence="2" type="ORF">J2S44_003811</name>
</gene>
<dbReference type="AlphaFoldDB" id="A0AAE4CS06"/>
<name>A0AAE4CS06_9ACTN</name>
<evidence type="ECO:0000256" key="1">
    <source>
        <dbReference type="SAM" id="Phobius"/>
    </source>
</evidence>
<evidence type="ECO:0000313" key="3">
    <source>
        <dbReference type="Proteomes" id="UP001183629"/>
    </source>
</evidence>
<reference evidence="2 3" key="1">
    <citation type="submission" date="2023-07" db="EMBL/GenBank/DDBJ databases">
        <title>Sequencing the genomes of 1000 actinobacteria strains.</title>
        <authorList>
            <person name="Klenk H.-P."/>
        </authorList>
    </citation>
    <scope>NUCLEOTIDE SEQUENCE [LARGE SCALE GENOMIC DNA]</scope>
    <source>
        <strain evidence="2 3">DSM 44711</strain>
    </source>
</reference>
<keyword evidence="3" id="KW-1185">Reference proteome</keyword>
<dbReference type="Proteomes" id="UP001183629">
    <property type="component" value="Unassembled WGS sequence"/>
</dbReference>
<feature type="transmembrane region" description="Helical" evidence="1">
    <location>
        <begin position="37"/>
        <end position="57"/>
    </location>
</feature>
<protein>
    <submittedName>
        <fullName evidence="2">Uncharacterized protein</fullName>
    </submittedName>
</protein>